<gene>
    <name evidence="2" type="ORF">PECUL_23A041486</name>
</gene>
<dbReference type="EMBL" id="OW240916">
    <property type="protein sequence ID" value="CAH2294574.1"/>
    <property type="molecule type" value="Genomic_DNA"/>
</dbReference>
<evidence type="ECO:0000313" key="3">
    <source>
        <dbReference type="Proteomes" id="UP001295444"/>
    </source>
</evidence>
<dbReference type="Gene3D" id="2.60.40.10">
    <property type="entry name" value="Immunoglobulins"/>
    <property type="match status" value="1"/>
</dbReference>
<dbReference type="EMBL" id="OW240916">
    <property type="protein sequence ID" value="CAH2294572.1"/>
    <property type="molecule type" value="Genomic_DNA"/>
</dbReference>
<name>A0AAD1W5M1_PELCU</name>
<sequence length="155" mass="17114">MTFGSGTKLNVKPKTTQKTDASVYLLKSNQESESESVCLATDFPSPDGTITAYVNGKTQNLTGTLMLDSSSDNKWRYGTVFWDDTMSANECKIEHGTKTAEEFPGIYSNTCDSSSSTFETDERLNTVSFEVFGLRCLVIKGIIFNIISTQRIWSG</sequence>
<proteinExistence type="predicted"/>
<dbReference type="EMBL" id="OW240916">
    <property type="protein sequence ID" value="CAH2294576.1"/>
    <property type="molecule type" value="Genomic_DNA"/>
</dbReference>
<dbReference type="Pfam" id="PF09291">
    <property type="entry name" value="DUF1968"/>
    <property type="match status" value="1"/>
</dbReference>
<reference evidence="2" key="1">
    <citation type="submission" date="2022-03" db="EMBL/GenBank/DDBJ databases">
        <authorList>
            <person name="Alioto T."/>
            <person name="Alioto T."/>
            <person name="Gomez Garrido J."/>
        </authorList>
    </citation>
    <scope>NUCLEOTIDE SEQUENCE</scope>
</reference>
<keyword evidence="3" id="KW-1185">Reference proteome</keyword>
<evidence type="ECO:0000313" key="2">
    <source>
        <dbReference type="EMBL" id="CAH2294572.1"/>
    </source>
</evidence>
<dbReference type="InterPro" id="IPR015370">
    <property type="entry name" value="TCR_alpha_C"/>
</dbReference>
<dbReference type="InterPro" id="IPR013783">
    <property type="entry name" value="Ig-like_fold"/>
</dbReference>
<organism evidence="2 3">
    <name type="scientific">Pelobates cultripes</name>
    <name type="common">Western spadefoot toad</name>
    <dbReference type="NCBI Taxonomy" id="61616"/>
    <lineage>
        <taxon>Eukaryota</taxon>
        <taxon>Metazoa</taxon>
        <taxon>Chordata</taxon>
        <taxon>Craniata</taxon>
        <taxon>Vertebrata</taxon>
        <taxon>Euteleostomi</taxon>
        <taxon>Amphibia</taxon>
        <taxon>Batrachia</taxon>
        <taxon>Anura</taxon>
        <taxon>Pelobatoidea</taxon>
        <taxon>Pelobatidae</taxon>
        <taxon>Pelobates</taxon>
    </lineage>
</organism>
<evidence type="ECO:0000259" key="1">
    <source>
        <dbReference type="Pfam" id="PF09291"/>
    </source>
</evidence>
<feature type="domain" description="T-cell receptor alpha chain constant" evidence="1">
    <location>
        <begin position="22"/>
        <end position="92"/>
    </location>
</feature>
<dbReference type="Proteomes" id="UP001295444">
    <property type="component" value="Chromosome 05"/>
</dbReference>
<accession>A0AAD1W5M1</accession>
<dbReference type="AlphaFoldDB" id="A0AAD1W5M1"/>
<protein>
    <recommendedName>
        <fullName evidence="1">T-cell receptor alpha chain constant domain-containing protein</fullName>
    </recommendedName>
</protein>